<dbReference type="SUPFAM" id="SSF55874">
    <property type="entry name" value="ATPase domain of HSP90 chaperone/DNA topoisomerase II/histidine kinase"/>
    <property type="match status" value="1"/>
</dbReference>
<dbReference type="EC" id="2.7.13.3" evidence="3"/>
<dbReference type="PRINTS" id="PR00344">
    <property type="entry name" value="BCTRLSENSOR"/>
</dbReference>
<dbReference type="InterPro" id="IPR003594">
    <property type="entry name" value="HATPase_dom"/>
</dbReference>
<evidence type="ECO:0000256" key="5">
    <source>
        <dbReference type="ARBA" id="ARBA00022679"/>
    </source>
</evidence>
<evidence type="ECO:0000256" key="10">
    <source>
        <dbReference type="ARBA" id="ARBA00023136"/>
    </source>
</evidence>
<proteinExistence type="predicted"/>
<evidence type="ECO:0000256" key="4">
    <source>
        <dbReference type="ARBA" id="ARBA00022553"/>
    </source>
</evidence>
<dbReference type="SMART" id="SM00388">
    <property type="entry name" value="HisKA"/>
    <property type="match status" value="1"/>
</dbReference>
<evidence type="ECO:0000313" key="15">
    <source>
        <dbReference type="Proteomes" id="UP000651728"/>
    </source>
</evidence>
<gene>
    <name evidence="14" type="ORF">Mam01_42630</name>
</gene>
<evidence type="ECO:0000256" key="6">
    <source>
        <dbReference type="ARBA" id="ARBA00022692"/>
    </source>
</evidence>
<feature type="domain" description="Histidine kinase" evidence="13">
    <location>
        <begin position="85"/>
        <end position="292"/>
    </location>
</feature>
<evidence type="ECO:0000256" key="11">
    <source>
        <dbReference type="SAM" id="Coils"/>
    </source>
</evidence>
<dbReference type="CDD" id="cd00082">
    <property type="entry name" value="HisKA"/>
    <property type="match status" value="1"/>
</dbReference>
<comment type="caution">
    <text evidence="14">The sequence shown here is derived from an EMBL/GenBank/DDBJ whole genome shotgun (WGS) entry which is preliminary data.</text>
</comment>
<evidence type="ECO:0000256" key="12">
    <source>
        <dbReference type="SAM" id="MobiDB-lite"/>
    </source>
</evidence>
<keyword evidence="5" id="KW-0808">Transferase</keyword>
<feature type="compositionally biased region" description="Basic and acidic residues" evidence="12">
    <location>
        <begin position="1"/>
        <end position="38"/>
    </location>
</feature>
<evidence type="ECO:0000256" key="2">
    <source>
        <dbReference type="ARBA" id="ARBA00004236"/>
    </source>
</evidence>
<dbReference type="PANTHER" id="PTHR45436">
    <property type="entry name" value="SENSOR HISTIDINE KINASE YKOH"/>
    <property type="match status" value="1"/>
</dbReference>
<comment type="subcellular location">
    <subcellularLocation>
        <location evidence="2">Cell membrane</location>
    </subcellularLocation>
</comment>
<dbReference type="CDD" id="cd00075">
    <property type="entry name" value="HATPase"/>
    <property type="match status" value="1"/>
</dbReference>
<dbReference type="InterPro" id="IPR036890">
    <property type="entry name" value="HATPase_C_sf"/>
</dbReference>
<keyword evidence="6" id="KW-0812">Transmembrane</keyword>
<keyword evidence="7" id="KW-0418">Kinase</keyword>
<dbReference type="Proteomes" id="UP000651728">
    <property type="component" value="Unassembled WGS sequence"/>
</dbReference>
<dbReference type="SMART" id="SM00387">
    <property type="entry name" value="HATPase_c"/>
    <property type="match status" value="1"/>
</dbReference>
<evidence type="ECO:0000256" key="3">
    <source>
        <dbReference type="ARBA" id="ARBA00012438"/>
    </source>
</evidence>
<dbReference type="InterPro" id="IPR004358">
    <property type="entry name" value="Sig_transdc_His_kin-like_C"/>
</dbReference>
<keyword evidence="15" id="KW-1185">Reference proteome</keyword>
<reference evidence="14 15" key="1">
    <citation type="submission" date="2021-01" db="EMBL/GenBank/DDBJ databases">
        <title>Whole genome shotgun sequence of Microbispora amethystogenes NBRC 101907.</title>
        <authorList>
            <person name="Komaki H."/>
            <person name="Tamura T."/>
        </authorList>
    </citation>
    <scope>NUCLEOTIDE SEQUENCE [LARGE SCALE GENOMIC DNA]</scope>
    <source>
        <strain evidence="14 15">NBRC 101907</strain>
    </source>
</reference>
<dbReference type="PROSITE" id="PS50109">
    <property type="entry name" value="HIS_KIN"/>
    <property type="match status" value="1"/>
</dbReference>
<comment type="catalytic activity">
    <reaction evidence="1">
        <text>ATP + protein L-histidine = ADP + protein N-phospho-L-histidine.</text>
        <dbReference type="EC" id="2.7.13.3"/>
    </reaction>
</comment>
<evidence type="ECO:0000256" key="7">
    <source>
        <dbReference type="ARBA" id="ARBA00022777"/>
    </source>
</evidence>
<dbReference type="Gene3D" id="3.30.565.10">
    <property type="entry name" value="Histidine kinase-like ATPase, C-terminal domain"/>
    <property type="match status" value="1"/>
</dbReference>
<evidence type="ECO:0000256" key="1">
    <source>
        <dbReference type="ARBA" id="ARBA00000085"/>
    </source>
</evidence>
<keyword evidence="11" id="KW-0175">Coiled coil</keyword>
<keyword evidence="10" id="KW-0472">Membrane</keyword>
<evidence type="ECO:0000256" key="8">
    <source>
        <dbReference type="ARBA" id="ARBA00022989"/>
    </source>
</evidence>
<feature type="coiled-coil region" evidence="11">
    <location>
        <begin position="58"/>
        <end position="85"/>
    </location>
</feature>
<dbReference type="Pfam" id="PF00512">
    <property type="entry name" value="HisKA"/>
    <property type="match status" value="1"/>
</dbReference>
<sequence length="294" mass="32643">MSPERPHRTLRRVNEIARRLDAVNRGEERHGEEKRGEGVGRVPEPYGSGPVSRLGRSVNGTLARLDEANRQLKELRERQRRCAADVSHELRTPLAALRMRLEDAQSHPDDTSLPALLEQTLGDVDRLEAIVTDLLLLTRLRAAEPGSMMRLDLGRLVQEETTLRSWGCSVRLSLRPGVVVEVAGDLVRRALVNLLDNAVRHARTRVRVEVRHGEHTGELMVTDDGDGIPQGQWERVFDPFYRLDAARSRAQGGTGLGLTIAKEIAEAHGGGLRVKESPTRGAFFVLWLPLAKGA</sequence>
<evidence type="ECO:0000256" key="9">
    <source>
        <dbReference type="ARBA" id="ARBA00023012"/>
    </source>
</evidence>
<dbReference type="PANTHER" id="PTHR45436:SF5">
    <property type="entry name" value="SENSOR HISTIDINE KINASE TRCS"/>
    <property type="match status" value="1"/>
</dbReference>
<dbReference type="EMBL" id="BOOB01000030">
    <property type="protein sequence ID" value="GIH34099.1"/>
    <property type="molecule type" value="Genomic_DNA"/>
</dbReference>
<accession>A0ABQ4FGZ5</accession>
<protein>
    <recommendedName>
        <fullName evidence="3">histidine kinase</fullName>
        <ecNumber evidence="3">2.7.13.3</ecNumber>
    </recommendedName>
</protein>
<dbReference type="SUPFAM" id="SSF47384">
    <property type="entry name" value="Homodimeric domain of signal transducing histidine kinase"/>
    <property type="match status" value="1"/>
</dbReference>
<dbReference type="InterPro" id="IPR003661">
    <property type="entry name" value="HisK_dim/P_dom"/>
</dbReference>
<keyword evidence="8" id="KW-1133">Transmembrane helix</keyword>
<organism evidence="14 15">
    <name type="scientific">Microbispora amethystogenes</name>
    <dbReference type="NCBI Taxonomy" id="1427754"/>
    <lineage>
        <taxon>Bacteria</taxon>
        <taxon>Bacillati</taxon>
        <taxon>Actinomycetota</taxon>
        <taxon>Actinomycetes</taxon>
        <taxon>Streptosporangiales</taxon>
        <taxon>Streptosporangiaceae</taxon>
        <taxon>Microbispora</taxon>
    </lineage>
</organism>
<dbReference type="Pfam" id="PF02518">
    <property type="entry name" value="HATPase_c"/>
    <property type="match status" value="1"/>
</dbReference>
<evidence type="ECO:0000313" key="14">
    <source>
        <dbReference type="EMBL" id="GIH34099.1"/>
    </source>
</evidence>
<keyword evidence="4" id="KW-0597">Phosphoprotein</keyword>
<name>A0ABQ4FGZ5_9ACTN</name>
<dbReference type="InterPro" id="IPR005467">
    <property type="entry name" value="His_kinase_dom"/>
</dbReference>
<keyword evidence="9" id="KW-0902">Two-component regulatory system</keyword>
<dbReference type="InterPro" id="IPR050428">
    <property type="entry name" value="TCS_sensor_his_kinase"/>
</dbReference>
<dbReference type="Gene3D" id="1.10.287.130">
    <property type="match status" value="1"/>
</dbReference>
<evidence type="ECO:0000259" key="13">
    <source>
        <dbReference type="PROSITE" id="PS50109"/>
    </source>
</evidence>
<dbReference type="InterPro" id="IPR036097">
    <property type="entry name" value="HisK_dim/P_sf"/>
</dbReference>
<feature type="region of interest" description="Disordered" evidence="12">
    <location>
        <begin position="1"/>
        <end position="55"/>
    </location>
</feature>